<accession>K2PGV7</accession>
<sequence length="243" mass="27295">MKYKTAVEYKLLKQVISLGIFFVWWILFGIAFPIIGIWFSGSETGLSADVLFPIIFFSIIISFIGGGADFKFFIQNGLSRLDIFLVNLSTISLTSFITSILVFSLSKISFSSLDLSTMITSKGFYYNDNPLLNILLLFMVIFFFSSFGLLVGTFNDMFTGLKKIIIILLAMALPIIIATLIQLGGDSAKIHFANFLKYILGYSNNQSTLSSVPFMLTLFFFSALCFSILFVLNHYHEVRHKSA</sequence>
<proteinExistence type="predicted"/>
<dbReference type="eggNOG" id="ENOG5033FID">
    <property type="taxonomic scope" value="Bacteria"/>
</dbReference>
<feature type="transmembrane region" description="Helical" evidence="1">
    <location>
        <begin position="212"/>
        <end position="232"/>
    </location>
</feature>
<keyword evidence="1" id="KW-0812">Transmembrane</keyword>
<dbReference type="Proteomes" id="UP000006787">
    <property type="component" value="Unassembled WGS sequence"/>
</dbReference>
<keyword evidence="1" id="KW-1133">Transmembrane helix</keyword>
<feature type="transmembrane region" description="Helical" evidence="1">
    <location>
        <begin position="12"/>
        <end position="39"/>
    </location>
</feature>
<evidence type="ECO:0000256" key="1">
    <source>
        <dbReference type="SAM" id="Phobius"/>
    </source>
</evidence>
<feature type="transmembrane region" description="Helical" evidence="1">
    <location>
        <begin position="130"/>
        <end position="152"/>
    </location>
</feature>
<dbReference type="EMBL" id="AMQS01000039">
    <property type="protein sequence ID" value="EKF50595.1"/>
    <property type="molecule type" value="Genomic_DNA"/>
</dbReference>
<organism evidence="2 3">
    <name type="scientific">Lactococcus garvieae DCC43</name>
    <dbReference type="NCBI Taxonomy" id="1231377"/>
    <lineage>
        <taxon>Bacteria</taxon>
        <taxon>Bacillati</taxon>
        <taxon>Bacillota</taxon>
        <taxon>Bacilli</taxon>
        <taxon>Lactobacillales</taxon>
        <taxon>Streptococcaceae</taxon>
        <taxon>Lactococcus</taxon>
    </lineage>
</organism>
<gene>
    <name evidence="2" type="ORF">C426_2031</name>
</gene>
<protein>
    <submittedName>
        <fullName evidence="2">Uncharacterized protein</fullName>
    </submittedName>
</protein>
<feature type="transmembrane region" description="Helical" evidence="1">
    <location>
        <begin position="51"/>
        <end position="72"/>
    </location>
</feature>
<keyword evidence="1" id="KW-0472">Membrane</keyword>
<comment type="caution">
    <text evidence="2">The sequence shown here is derived from an EMBL/GenBank/DDBJ whole genome shotgun (WGS) entry which is preliminary data.</text>
</comment>
<evidence type="ECO:0000313" key="3">
    <source>
        <dbReference type="Proteomes" id="UP000006787"/>
    </source>
</evidence>
<feature type="transmembrane region" description="Helical" evidence="1">
    <location>
        <begin position="84"/>
        <end position="110"/>
    </location>
</feature>
<dbReference type="RefSeq" id="WP_003136656.1">
    <property type="nucleotide sequence ID" value="NZ_AMQS01000039.1"/>
</dbReference>
<reference evidence="2 3" key="1">
    <citation type="journal article" date="2012" name="J. Bacteriol.">
        <title>Genome Sequence of the Bacteriocin-Producing Strain Lactococcus garvieae DCC43.</title>
        <authorList>
            <person name="Gabrielsen C."/>
            <person name="Brede D.A."/>
            <person name="Hernandez P.E."/>
            <person name="Nes I.F."/>
            <person name="Diep D.B."/>
        </authorList>
    </citation>
    <scope>NUCLEOTIDE SEQUENCE [LARGE SCALE GENOMIC DNA]</scope>
    <source>
        <strain evidence="2 3">DCC43</strain>
    </source>
</reference>
<feature type="transmembrane region" description="Helical" evidence="1">
    <location>
        <begin position="164"/>
        <end position="185"/>
    </location>
</feature>
<name>K2PGV7_9LACT</name>
<evidence type="ECO:0000313" key="2">
    <source>
        <dbReference type="EMBL" id="EKF50595.1"/>
    </source>
</evidence>
<dbReference type="PATRIC" id="fig|1231377.3.peg.2012"/>
<dbReference type="AlphaFoldDB" id="K2PGV7"/>